<organism evidence="1 2">
    <name type="scientific">Tetrahymena thermophila (strain SB210)</name>
    <dbReference type="NCBI Taxonomy" id="312017"/>
    <lineage>
        <taxon>Eukaryota</taxon>
        <taxon>Sar</taxon>
        <taxon>Alveolata</taxon>
        <taxon>Ciliophora</taxon>
        <taxon>Intramacronucleata</taxon>
        <taxon>Oligohymenophorea</taxon>
        <taxon>Hymenostomatida</taxon>
        <taxon>Tetrahymenina</taxon>
        <taxon>Tetrahymenidae</taxon>
        <taxon>Tetrahymena</taxon>
    </lineage>
</organism>
<protein>
    <submittedName>
        <fullName evidence="1">Uncharacterized protein</fullName>
    </submittedName>
</protein>
<dbReference type="InParanoid" id="Q230W6"/>
<sequence length="376" mass="44096">MVRLDFYGTGKDSRLIKSMQNFPPLMASPDKSSSLEQRNELDKNFKAESRIQHESQIYRDNFKQNNCSYSQDKKYFQSHYDSLKQKSQAYDTTKQQSLNSPFHSSSLKLFSNKAYAESPRNNQVNKSNFSTRVQSLNATRNSDNNKNFHDQISNQASPVAQTKSSLNVNNINGSIEKDHFYVTRPLLRINKDFIEKPLIKNVQVVSDDLPNWCQSTNKYYTPENIDKTKKSKIVIKKNQDIFGNDIKMYPNNFKFFCEPPSEGQRFEKKRMVIADRQEDSKKTQTKKELMLGKLRLRWDEDVKKQKYEPRLPLKIGHENETPYIKKLEMKRNSSLNEFRKIGEVDQFKRENRDKPVQLKIGHGIPEIINPIKFNLS</sequence>
<keyword evidence="2" id="KW-1185">Reference proteome</keyword>
<proteinExistence type="predicted"/>
<dbReference type="KEGG" id="tet:TTHERM_00433930"/>
<dbReference type="GeneID" id="7843606"/>
<reference evidence="2" key="1">
    <citation type="journal article" date="2006" name="PLoS Biol.">
        <title>Macronuclear genome sequence of the ciliate Tetrahymena thermophila, a model eukaryote.</title>
        <authorList>
            <person name="Eisen J.A."/>
            <person name="Coyne R.S."/>
            <person name="Wu M."/>
            <person name="Wu D."/>
            <person name="Thiagarajan M."/>
            <person name="Wortman J.R."/>
            <person name="Badger J.H."/>
            <person name="Ren Q."/>
            <person name="Amedeo P."/>
            <person name="Jones K.M."/>
            <person name="Tallon L.J."/>
            <person name="Delcher A.L."/>
            <person name="Salzberg S.L."/>
            <person name="Silva J.C."/>
            <person name="Haas B.J."/>
            <person name="Majoros W.H."/>
            <person name="Farzad M."/>
            <person name="Carlton J.M."/>
            <person name="Smith R.K. Jr."/>
            <person name="Garg J."/>
            <person name="Pearlman R.E."/>
            <person name="Karrer K.M."/>
            <person name="Sun L."/>
            <person name="Manning G."/>
            <person name="Elde N.C."/>
            <person name="Turkewitz A.P."/>
            <person name="Asai D.J."/>
            <person name="Wilkes D.E."/>
            <person name="Wang Y."/>
            <person name="Cai H."/>
            <person name="Collins K."/>
            <person name="Stewart B.A."/>
            <person name="Lee S.R."/>
            <person name="Wilamowska K."/>
            <person name="Weinberg Z."/>
            <person name="Ruzzo W.L."/>
            <person name="Wloga D."/>
            <person name="Gaertig J."/>
            <person name="Frankel J."/>
            <person name="Tsao C.-C."/>
            <person name="Gorovsky M.A."/>
            <person name="Keeling P.J."/>
            <person name="Waller R.F."/>
            <person name="Patron N.J."/>
            <person name="Cherry J.M."/>
            <person name="Stover N.A."/>
            <person name="Krieger C.J."/>
            <person name="del Toro C."/>
            <person name="Ryder H.F."/>
            <person name="Williamson S.C."/>
            <person name="Barbeau R.A."/>
            <person name="Hamilton E.P."/>
            <person name="Orias E."/>
        </authorList>
    </citation>
    <scope>NUCLEOTIDE SEQUENCE [LARGE SCALE GENOMIC DNA]</scope>
    <source>
        <strain evidence="2">SB210</strain>
    </source>
</reference>
<dbReference type="Proteomes" id="UP000009168">
    <property type="component" value="Unassembled WGS sequence"/>
</dbReference>
<dbReference type="EMBL" id="GG662532">
    <property type="protein sequence ID" value="EAR91173.2"/>
    <property type="molecule type" value="Genomic_DNA"/>
</dbReference>
<dbReference type="AlphaFoldDB" id="Q230W6"/>
<dbReference type="RefSeq" id="XP_001011418.2">
    <property type="nucleotide sequence ID" value="XM_001011418.2"/>
</dbReference>
<evidence type="ECO:0000313" key="1">
    <source>
        <dbReference type="EMBL" id="EAR91173.2"/>
    </source>
</evidence>
<gene>
    <name evidence="1" type="ORF">TTHERM_00433930</name>
</gene>
<dbReference type="OrthoDB" id="284266at2759"/>
<name>Q230W6_TETTS</name>
<evidence type="ECO:0000313" key="2">
    <source>
        <dbReference type="Proteomes" id="UP000009168"/>
    </source>
</evidence>
<accession>Q230W6</accession>
<dbReference type="HOGENOM" id="CLU_1075536_0_0_1"/>